<evidence type="ECO:0000313" key="2">
    <source>
        <dbReference type="EMBL" id="KMZ63354.1"/>
    </source>
</evidence>
<proteinExistence type="predicted"/>
<evidence type="ECO:0000313" key="3">
    <source>
        <dbReference type="Proteomes" id="UP000036987"/>
    </source>
</evidence>
<evidence type="ECO:0000256" key="1">
    <source>
        <dbReference type="SAM" id="MobiDB-lite"/>
    </source>
</evidence>
<gene>
    <name evidence="2" type="ORF">ZOSMA_413G00050</name>
</gene>
<comment type="caution">
    <text evidence="2">The sequence shown here is derived from an EMBL/GenBank/DDBJ whole genome shotgun (WGS) entry which is preliminary data.</text>
</comment>
<dbReference type="EMBL" id="LFYR01001244">
    <property type="protein sequence ID" value="KMZ63354.1"/>
    <property type="molecule type" value="Genomic_DNA"/>
</dbReference>
<dbReference type="AlphaFoldDB" id="A0A0K9P2Z5"/>
<accession>A0A0K9P2Z5</accession>
<feature type="region of interest" description="Disordered" evidence="1">
    <location>
        <begin position="22"/>
        <end position="57"/>
    </location>
</feature>
<name>A0A0K9P2Z5_ZOSMR</name>
<reference evidence="3" key="1">
    <citation type="journal article" date="2016" name="Nature">
        <title>The genome of the seagrass Zostera marina reveals angiosperm adaptation to the sea.</title>
        <authorList>
            <person name="Olsen J.L."/>
            <person name="Rouze P."/>
            <person name="Verhelst B."/>
            <person name="Lin Y.-C."/>
            <person name="Bayer T."/>
            <person name="Collen J."/>
            <person name="Dattolo E."/>
            <person name="De Paoli E."/>
            <person name="Dittami S."/>
            <person name="Maumus F."/>
            <person name="Michel G."/>
            <person name="Kersting A."/>
            <person name="Lauritano C."/>
            <person name="Lohaus R."/>
            <person name="Toepel M."/>
            <person name="Tonon T."/>
            <person name="Vanneste K."/>
            <person name="Amirebrahimi M."/>
            <person name="Brakel J."/>
            <person name="Bostroem C."/>
            <person name="Chovatia M."/>
            <person name="Grimwood J."/>
            <person name="Jenkins J.W."/>
            <person name="Jueterbock A."/>
            <person name="Mraz A."/>
            <person name="Stam W.T."/>
            <person name="Tice H."/>
            <person name="Bornberg-Bauer E."/>
            <person name="Green P.J."/>
            <person name="Pearson G.A."/>
            <person name="Procaccini G."/>
            <person name="Duarte C.M."/>
            <person name="Schmutz J."/>
            <person name="Reusch T.B.H."/>
            <person name="Van de Peer Y."/>
        </authorList>
    </citation>
    <scope>NUCLEOTIDE SEQUENCE [LARGE SCALE GENOMIC DNA]</scope>
    <source>
        <strain evidence="3">cv. Finnish</strain>
    </source>
</reference>
<organism evidence="2 3">
    <name type="scientific">Zostera marina</name>
    <name type="common">Eelgrass</name>
    <dbReference type="NCBI Taxonomy" id="29655"/>
    <lineage>
        <taxon>Eukaryota</taxon>
        <taxon>Viridiplantae</taxon>
        <taxon>Streptophyta</taxon>
        <taxon>Embryophyta</taxon>
        <taxon>Tracheophyta</taxon>
        <taxon>Spermatophyta</taxon>
        <taxon>Magnoliopsida</taxon>
        <taxon>Liliopsida</taxon>
        <taxon>Zosteraceae</taxon>
        <taxon>Zostera</taxon>
    </lineage>
</organism>
<dbReference type="Proteomes" id="UP000036987">
    <property type="component" value="Unassembled WGS sequence"/>
</dbReference>
<protein>
    <submittedName>
        <fullName evidence="2">Uncharacterized protein</fullName>
    </submittedName>
</protein>
<keyword evidence="3" id="KW-1185">Reference proteome</keyword>
<sequence>MIMAKRNMNDIKDLGKIVVESEVRGSLNGKKRRRQSQPSTVGHAPSSVGLGPRFCRL</sequence>